<feature type="transmembrane region" description="Helical" evidence="1">
    <location>
        <begin position="301"/>
        <end position="319"/>
    </location>
</feature>
<keyword evidence="1" id="KW-1133">Transmembrane helix</keyword>
<comment type="caution">
    <text evidence="2">The sequence shown here is derived from an EMBL/GenBank/DDBJ whole genome shotgun (WGS) entry which is preliminary data.</text>
</comment>
<feature type="transmembrane region" description="Helical" evidence="1">
    <location>
        <begin position="20"/>
        <end position="37"/>
    </location>
</feature>
<feature type="transmembrane region" description="Helical" evidence="1">
    <location>
        <begin position="49"/>
        <end position="68"/>
    </location>
</feature>
<accession>A0ABP1QD03</accession>
<feature type="transmembrane region" description="Helical" evidence="1">
    <location>
        <begin position="92"/>
        <end position="111"/>
    </location>
</feature>
<dbReference type="Proteomes" id="UP001642540">
    <property type="component" value="Unassembled WGS sequence"/>
</dbReference>
<evidence type="ECO:0000313" key="3">
    <source>
        <dbReference type="Proteomes" id="UP001642540"/>
    </source>
</evidence>
<feature type="transmembrane region" description="Helical" evidence="1">
    <location>
        <begin position="433"/>
        <end position="454"/>
    </location>
</feature>
<evidence type="ECO:0000256" key="1">
    <source>
        <dbReference type="SAM" id="Phobius"/>
    </source>
</evidence>
<evidence type="ECO:0008006" key="4">
    <source>
        <dbReference type="Google" id="ProtNLM"/>
    </source>
</evidence>
<feature type="transmembrane region" description="Helical" evidence="1">
    <location>
        <begin position="267"/>
        <end position="286"/>
    </location>
</feature>
<organism evidence="2 3">
    <name type="scientific">Orchesella dallaii</name>
    <dbReference type="NCBI Taxonomy" id="48710"/>
    <lineage>
        <taxon>Eukaryota</taxon>
        <taxon>Metazoa</taxon>
        <taxon>Ecdysozoa</taxon>
        <taxon>Arthropoda</taxon>
        <taxon>Hexapoda</taxon>
        <taxon>Collembola</taxon>
        <taxon>Entomobryomorpha</taxon>
        <taxon>Entomobryoidea</taxon>
        <taxon>Orchesellidae</taxon>
        <taxon>Orchesellinae</taxon>
        <taxon>Orchesella</taxon>
    </lineage>
</organism>
<feature type="transmembrane region" description="Helical" evidence="1">
    <location>
        <begin position="211"/>
        <end position="231"/>
    </location>
</feature>
<evidence type="ECO:0000313" key="2">
    <source>
        <dbReference type="EMBL" id="CAL8098454.1"/>
    </source>
</evidence>
<feature type="transmembrane region" description="Helical" evidence="1">
    <location>
        <begin position="132"/>
        <end position="154"/>
    </location>
</feature>
<reference evidence="2 3" key="1">
    <citation type="submission" date="2024-08" db="EMBL/GenBank/DDBJ databases">
        <authorList>
            <person name="Cucini C."/>
            <person name="Frati F."/>
        </authorList>
    </citation>
    <scope>NUCLEOTIDE SEQUENCE [LARGE SCALE GENOMIC DNA]</scope>
</reference>
<sequence length="485" mass="55990">METWVDKGFVDRERFSFLQLFFDVCFFSLMVPFRVLWDSRTHQYLIAKYKIHTVICVVLHCNVIFHQVTDLRSTFSRYRKNNSEYISTSFKFSYNLAFLCYVVAMFKLIWFKRENILKVMTFTDIRFQKARLIYTLGKSIGIGCFVAYGIFMFFQSPLFQDFDLSNATVSTNGTEYQSGCDSLAILLTTELPFCQATYQTFKTLSAIHSAMIFPVAHSILFVLTCCLLGIVQNYSVELMSAAYRKDVPKGLSAYTNLKTKISLINDLFGEQLLGFFLAVITFYSQIPDIAMGFLTDYPLEVLVPFLLWDMTILILAAEFHSQVNRISMEGIESLSRNAVAYKNQQHMGSVSSSSDKAGEYFQILERIIGAIYYTSVNYNVYKQSNYLDIMDIKSEETEPTLFEKTENFWHILINSKPVEYFVKFVNVNSFSMYIVNQTFLSIISGSLMGLLLNFSKDLVSISNNIEQVKHKRPKSPENLRSELTW</sequence>
<keyword evidence="3" id="KW-1185">Reference proteome</keyword>
<name>A0ABP1QD03_9HEXA</name>
<keyword evidence="1" id="KW-0472">Membrane</keyword>
<proteinExistence type="predicted"/>
<gene>
    <name evidence="2" type="ORF">ODALV1_LOCUS9942</name>
</gene>
<keyword evidence="1" id="KW-0812">Transmembrane</keyword>
<dbReference type="EMBL" id="CAXLJM020000030">
    <property type="protein sequence ID" value="CAL8098454.1"/>
    <property type="molecule type" value="Genomic_DNA"/>
</dbReference>
<protein>
    <recommendedName>
        <fullName evidence="4">Gustatory receptor</fullName>
    </recommendedName>
</protein>